<evidence type="ECO:0000313" key="2">
    <source>
        <dbReference type="WBParaSite" id="Smp_201450.1"/>
    </source>
</evidence>
<dbReference type="CTD" id="29830488"/>
<reference evidence="2" key="2">
    <citation type="submission" date="2018-12" db="UniProtKB">
        <authorList>
            <consortium name="WormBaseParasite"/>
        </authorList>
    </citation>
    <scope>IDENTIFICATION</scope>
    <source>
        <strain evidence="2">Puerto Rican</strain>
    </source>
</reference>
<dbReference type="RefSeq" id="XP_018649950.1">
    <property type="nucleotide sequence ID" value="XM_018795659.1"/>
</dbReference>
<evidence type="ECO:0000313" key="1">
    <source>
        <dbReference type="Proteomes" id="UP000008854"/>
    </source>
</evidence>
<dbReference type="Proteomes" id="UP000008854">
    <property type="component" value="Unassembled WGS sequence"/>
</dbReference>
<sequence>MKAENVTKESTLYTKLKFGVMYFTISPYNKNGLNHYAVILAIYKPKYSSQDARTVCCNYEAVHEIDFQNIKNSTTLFSYHSLVRTQGHTGRRLINDNPRSRVNMDN</sequence>
<dbReference type="WBParaSite" id="Smp_201450.1">
    <property type="protein sequence ID" value="Smp_201450.1"/>
    <property type="gene ID" value="Smp_201450"/>
</dbReference>
<reference evidence="1" key="1">
    <citation type="journal article" date="2012" name="PLoS Negl. Trop. Dis.">
        <title>A systematically improved high quality genome and transcriptome of the human blood fluke Schistosoma mansoni.</title>
        <authorList>
            <person name="Protasio A.V."/>
            <person name="Tsai I.J."/>
            <person name="Babbage A."/>
            <person name="Nichol S."/>
            <person name="Hunt M."/>
            <person name="Aslett M.A."/>
            <person name="De Silva N."/>
            <person name="Velarde G.S."/>
            <person name="Anderson T.J."/>
            <person name="Clark R.C."/>
            <person name="Davidson C."/>
            <person name="Dillon G.P."/>
            <person name="Holroyd N.E."/>
            <person name="LoVerde P.T."/>
            <person name="Lloyd C."/>
            <person name="McQuillan J."/>
            <person name="Oliveira G."/>
            <person name="Otto T.D."/>
            <person name="Parker-Manuel S.J."/>
            <person name="Quail M.A."/>
            <person name="Wilson R.A."/>
            <person name="Zerlotini A."/>
            <person name="Dunne D.W."/>
            <person name="Berriman M."/>
        </authorList>
    </citation>
    <scope>NUCLEOTIDE SEQUENCE [LARGE SCALE GENOMIC DNA]</scope>
    <source>
        <strain evidence="1">Puerto Rican</strain>
    </source>
</reference>
<accession>G4VBQ2</accession>
<dbReference type="KEGG" id="smm:Smp_201450"/>
<dbReference type="HOGENOM" id="CLU_2226445_0_0_1"/>
<keyword evidence="1" id="KW-1185">Reference proteome</keyword>
<dbReference type="AlphaFoldDB" id="G4VBQ2"/>
<name>G4VBQ2_SCHMA</name>
<dbReference type="InParanoid" id="G4VBQ2"/>
<protein>
    <submittedName>
        <fullName evidence="2">Smp_201450</fullName>
    </submittedName>
</protein>
<proteinExistence type="predicted"/>
<organism evidence="1 2">
    <name type="scientific">Schistosoma mansoni</name>
    <name type="common">Blood fluke</name>
    <dbReference type="NCBI Taxonomy" id="6183"/>
    <lineage>
        <taxon>Eukaryota</taxon>
        <taxon>Metazoa</taxon>
        <taxon>Spiralia</taxon>
        <taxon>Lophotrochozoa</taxon>
        <taxon>Platyhelminthes</taxon>
        <taxon>Trematoda</taxon>
        <taxon>Digenea</taxon>
        <taxon>Strigeidida</taxon>
        <taxon>Schistosomatoidea</taxon>
        <taxon>Schistosomatidae</taxon>
        <taxon>Schistosoma</taxon>
    </lineage>
</organism>
<dbReference type="GeneID" id="29830488"/>